<dbReference type="AlphaFoldDB" id="A0A9K3D1E1"/>
<dbReference type="Proteomes" id="UP000265618">
    <property type="component" value="Unassembled WGS sequence"/>
</dbReference>
<organism evidence="3 4">
    <name type="scientific">Kipferlia bialata</name>
    <dbReference type="NCBI Taxonomy" id="797122"/>
    <lineage>
        <taxon>Eukaryota</taxon>
        <taxon>Metamonada</taxon>
        <taxon>Carpediemonas-like organisms</taxon>
        <taxon>Kipferlia</taxon>
    </lineage>
</organism>
<evidence type="ECO:0000256" key="1">
    <source>
        <dbReference type="PROSITE-ProRule" id="PRU00221"/>
    </source>
</evidence>
<protein>
    <submittedName>
        <fullName evidence="3">Uncharacterized protein</fullName>
    </submittedName>
</protein>
<comment type="caution">
    <text evidence="3">The sequence shown here is derived from an EMBL/GenBank/DDBJ whole genome shotgun (WGS) entry which is preliminary data.</text>
</comment>
<dbReference type="PROSITE" id="PS50082">
    <property type="entry name" value="WD_REPEATS_2"/>
    <property type="match status" value="1"/>
</dbReference>
<feature type="region of interest" description="Disordered" evidence="2">
    <location>
        <begin position="150"/>
        <end position="188"/>
    </location>
</feature>
<reference evidence="3 4" key="1">
    <citation type="journal article" date="2018" name="PLoS ONE">
        <title>The draft genome of Kipferlia bialata reveals reductive genome evolution in fornicate parasites.</title>
        <authorList>
            <person name="Tanifuji G."/>
            <person name="Takabayashi S."/>
            <person name="Kume K."/>
            <person name="Takagi M."/>
            <person name="Nakayama T."/>
            <person name="Kamikawa R."/>
            <person name="Inagaki Y."/>
            <person name="Hashimoto T."/>
        </authorList>
    </citation>
    <scope>NUCLEOTIDE SEQUENCE [LARGE SCALE GENOMIC DNA]</scope>
    <source>
        <strain evidence="3">NY0173</strain>
    </source>
</reference>
<gene>
    <name evidence="3" type="ORF">KIPB_008093</name>
</gene>
<evidence type="ECO:0000313" key="3">
    <source>
        <dbReference type="EMBL" id="GIQ86271.1"/>
    </source>
</evidence>
<name>A0A9K3D1E1_9EUKA</name>
<feature type="region of interest" description="Disordered" evidence="2">
    <location>
        <begin position="1"/>
        <end position="79"/>
    </location>
</feature>
<feature type="non-terminal residue" evidence="3">
    <location>
        <position position="418"/>
    </location>
</feature>
<evidence type="ECO:0000313" key="4">
    <source>
        <dbReference type="Proteomes" id="UP000265618"/>
    </source>
</evidence>
<feature type="compositionally biased region" description="Basic and acidic residues" evidence="2">
    <location>
        <begin position="162"/>
        <end position="185"/>
    </location>
</feature>
<keyword evidence="4" id="KW-1185">Reference proteome</keyword>
<dbReference type="InterPro" id="IPR001680">
    <property type="entry name" value="WD40_rpt"/>
</dbReference>
<feature type="compositionally biased region" description="Low complexity" evidence="2">
    <location>
        <begin position="14"/>
        <end position="26"/>
    </location>
</feature>
<dbReference type="EMBL" id="BDIP01002420">
    <property type="protein sequence ID" value="GIQ86271.1"/>
    <property type="molecule type" value="Genomic_DNA"/>
</dbReference>
<sequence>MSEQGKEGKAAAATPSTPRGPASRRPASARKDLSLKGPATRPGSASRWTASARERPGHTPGRKPYIPPSPGNFSLPSSLASESLLEECEYLEMSDEGEDMEGDSLFDFEAYFDSLTPESLMQLQGLFVREKHRPQASALSQFTHSMATARGLARQGISRGRGLGERDREREREQEREAERERARAPQEMQSTLGLDDFRDAMEDFLGMPSVAATRLYMDLDSGEGVSWLSFLDTVTSSGADDQQETEGIRHQLYPMYKSGDVLLDAKNFPPDPCLSHLRVQGVFEHRKNVSMLRLVPDLDIYVSSGWDGMLHIWARGLREHKGQRKSLPYTLLRSFSDPFADSTLLAEACVLPSAVQRDLADNPHLAVGKTQLQRRVSAILGVDGGLPSEKPLPPKIVRRCVQPRPEGVSVATDSVEL</sequence>
<keyword evidence="1" id="KW-0853">WD repeat</keyword>
<proteinExistence type="predicted"/>
<evidence type="ECO:0000256" key="2">
    <source>
        <dbReference type="SAM" id="MobiDB-lite"/>
    </source>
</evidence>
<feature type="repeat" description="WD" evidence="1">
    <location>
        <begin position="283"/>
        <end position="314"/>
    </location>
</feature>
<accession>A0A9K3D1E1</accession>